<dbReference type="SMART" id="SM00487">
    <property type="entry name" value="DEXDc"/>
    <property type="match status" value="1"/>
</dbReference>
<feature type="region of interest" description="Disordered" evidence="8">
    <location>
        <begin position="58"/>
        <end position="93"/>
    </location>
</feature>
<gene>
    <name evidence="11" type="ORF">KUCA_T00000358001</name>
</gene>
<evidence type="ECO:0000256" key="7">
    <source>
        <dbReference type="ARBA" id="ARBA00047984"/>
    </source>
</evidence>
<dbReference type="CDD" id="cd18791">
    <property type="entry name" value="SF2_C_RHA"/>
    <property type="match status" value="1"/>
</dbReference>
<evidence type="ECO:0000256" key="8">
    <source>
        <dbReference type="SAM" id="MobiDB-lite"/>
    </source>
</evidence>
<evidence type="ECO:0000259" key="9">
    <source>
        <dbReference type="PROSITE" id="PS51192"/>
    </source>
</evidence>
<dbReference type="Pfam" id="PF21010">
    <property type="entry name" value="HA2_C"/>
    <property type="match status" value="1"/>
</dbReference>
<dbReference type="PROSITE" id="PS00690">
    <property type="entry name" value="DEAH_ATP_HELICASE"/>
    <property type="match status" value="1"/>
</dbReference>
<evidence type="ECO:0000256" key="3">
    <source>
        <dbReference type="ARBA" id="ARBA00022741"/>
    </source>
</evidence>
<protein>
    <recommendedName>
        <fullName evidence="2">RNA helicase</fullName>
        <ecNumber evidence="2">3.6.4.13</ecNumber>
    </recommendedName>
</protein>
<dbReference type="InterPro" id="IPR027417">
    <property type="entry name" value="P-loop_NTPase"/>
</dbReference>
<dbReference type="GeneID" id="34517801"/>
<dbReference type="HOGENOM" id="CLU_001832_0_1_1"/>
<accession>W6MFL2</accession>
<keyword evidence="12" id="KW-1185">Reference proteome</keyword>
<dbReference type="GO" id="GO:0016787">
    <property type="term" value="F:hydrolase activity"/>
    <property type="evidence" value="ECO:0007669"/>
    <property type="project" value="UniProtKB-KW"/>
</dbReference>
<dbReference type="STRING" id="1382522.W6MFL2"/>
<dbReference type="Proteomes" id="UP000019384">
    <property type="component" value="Unassembled WGS sequence"/>
</dbReference>
<dbReference type="InterPro" id="IPR002464">
    <property type="entry name" value="DNA/RNA_helicase_DEAH_CS"/>
</dbReference>
<dbReference type="Pfam" id="PF00270">
    <property type="entry name" value="DEAD"/>
    <property type="match status" value="1"/>
</dbReference>
<dbReference type="PROSITE" id="PS51192">
    <property type="entry name" value="HELICASE_ATP_BIND_1"/>
    <property type="match status" value="1"/>
</dbReference>
<comment type="similarity">
    <text evidence="1">Belongs to the DEAD box helicase family. DEAH subfamily.</text>
</comment>
<dbReference type="PANTHER" id="PTHR18934">
    <property type="entry name" value="ATP-DEPENDENT RNA HELICASE"/>
    <property type="match status" value="1"/>
</dbReference>
<dbReference type="CDD" id="cd17982">
    <property type="entry name" value="DEXHc_DHX37"/>
    <property type="match status" value="1"/>
</dbReference>
<dbReference type="SUPFAM" id="SSF52540">
    <property type="entry name" value="P-loop containing nucleoside triphosphate hydrolases"/>
    <property type="match status" value="1"/>
</dbReference>
<evidence type="ECO:0000256" key="6">
    <source>
        <dbReference type="ARBA" id="ARBA00022840"/>
    </source>
</evidence>
<feature type="region of interest" description="Disordered" evidence="8">
    <location>
        <begin position="688"/>
        <end position="712"/>
    </location>
</feature>
<dbReference type="GO" id="GO:0003724">
    <property type="term" value="F:RNA helicase activity"/>
    <property type="evidence" value="ECO:0007669"/>
    <property type="project" value="UniProtKB-EC"/>
</dbReference>
<dbReference type="Gene3D" id="3.40.50.300">
    <property type="entry name" value="P-loop containing nucleotide triphosphate hydrolases"/>
    <property type="match status" value="2"/>
</dbReference>
<evidence type="ECO:0000313" key="12">
    <source>
        <dbReference type="Proteomes" id="UP000019384"/>
    </source>
</evidence>
<dbReference type="SMART" id="SM00490">
    <property type="entry name" value="HELICc"/>
    <property type="match status" value="1"/>
</dbReference>
<keyword evidence="3" id="KW-0547">Nucleotide-binding</keyword>
<dbReference type="SMART" id="SM00847">
    <property type="entry name" value="HA2"/>
    <property type="match status" value="1"/>
</dbReference>
<reference evidence="11" key="1">
    <citation type="submission" date="2013-12" db="EMBL/GenBank/DDBJ databases">
        <authorList>
            <person name="Genoscope - CEA"/>
        </authorList>
    </citation>
    <scope>NUCLEOTIDE SEQUENCE</scope>
    <source>
        <strain evidence="11">CBS 1993</strain>
    </source>
</reference>
<dbReference type="OrthoDB" id="10253254at2759"/>
<evidence type="ECO:0000259" key="10">
    <source>
        <dbReference type="PROSITE" id="PS51194"/>
    </source>
</evidence>
<feature type="compositionally biased region" description="Acidic residues" evidence="8">
    <location>
        <begin position="251"/>
        <end position="311"/>
    </location>
</feature>
<feature type="region of interest" description="Disordered" evidence="8">
    <location>
        <begin position="238"/>
        <end position="322"/>
    </location>
</feature>
<dbReference type="EMBL" id="HG793125">
    <property type="protein sequence ID" value="CDK24396.1"/>
    <property type="molecule type" value="Genomic_DNA"/>
</dbReference>
<evidence type="ECO:0000256" key="4">
    <source>
        <dbReference type="ARBA" id="ARBA00022801"/>
    </source>
</evidence>
<sequence length="1206" mass="138037">MGKYRKRFNEKARMGMLAKQADLKRARQKQFNRHLDDGTANPAPVVEAVSTEQDVNSEFIKPMSEEEKKVRKHRMEEELLSQQETKVSKNKKKRLDKYIEHQLKREEKQILFKKLEETRIDSSVLKSAKLLGTGNTLTKREQFQEAMTLESQGRGTEETKEFLYEEREVKAWDQSDDEHVDSEEEKDTFKDTLALASSFVDYRPTNVGGMGSGFAFQNIQKVEKKKVISNKFTWRQMVEEEGSVKRKEKIEEEQDFLTSDSDEEDEGDEEEVASESEEEEEEQETGEDDEDEDVEDEEDDGDDDNDNDDYNDDKPRLSKPEYSQTASAFKNWAELQVEQIKGYQKADLLPTTNLKHYEPLERPEDNEDRLQDDFIPINEDLERKVDFVMINRDPQIQQSRMMLPVFAEEHRIMEAIHHNDCIVVSGETGSGKTTQIPQFLYESGYANKGLIGITQPRRVAAMAMAERVGKEMGDHGDRVGYQIRFDASIKANTAMKFMTDGVLLREMMNDFMVSKYSAIIIDEAHERNTNTDILIGMLSRVLKLRREYHEKDPSKYHPLKLIIMSATLRVTDFTENEKLLKNPPPVIKIETRQFPVSVHFNRRTAPNYTEEAFKKTCKIHQRLPPGGILIFLTGKDEINDVVKRLRKEFPTKKAQEDSVEFRVNSKNADTEIEDIDFSIGAEAEINEEEDDYLEEDEEEEEGFEETLEEGQTGQEPLWVLPLYSLLSTKDQMKVFQPPPGNSRLCVVSTNVAETSITIPGIRYVVDCGRAKERKYNEETGVQSFEVGWISKANSDQRSGRAGRIAAGHCYRLYSSAIYESDFAQFSKPEILRMPIESVVLNMKSMGISNVVNFPFPTPPERSTLQKSEKLLQYLGALDKESEITDLGKKMSFFPLSPRFAKMLLMSNQMGCLPYMIAIVSGLSVGDPFLTENELGLNQRSNDDEDEEERLSIKEQESLRTLRSKFFKSQQMFTKLDKYSDCFKLLSAVCAIEHVDDRSEFYSSHFLRAKIMEEISKLRKQLLYITSTIVSKDSVAAKEHEVRIQPPTKVQVSALKQMVASGFVDQIALRSDLIPQCEYKLTNKTPVIGVPYCSIVLGVDQLVYIHPSSMLRELGDKPPQYLVFQLIQQGQTGKLRIKPLCDISGLQLYNLAKKSGLVSLSKPIKPPTVTSSTSREAYCIPRFGSNKVEVDLPVVKLQQTKSNGLWS</sequence>
<comment type="catalytic activity">
    <reaction evidence="7">
        <text>ATP + H2O = ADP + phosphate + H(+)</text>
        <dbReference type="Rhea" id="RHEA:13065"/>
        <dbReference type="ChEBI" id="CHEBI:15377"/>
        <dbReference type="ChEBI" id="CHEBI:15378"/>
        <dbReference type="ChEBI" id="CHEBI:30616"/>
        <dbReference type="ChEBI" id="CHEBI:43474"/>
        <dbReference type="ChEBI" id="CHEBI:456216"/>
        <dbReference type="EC" id="3.6.4.13"/>
    </reaction>
</comment>
<dbReference type="GO" id="GO:0000462">
    <property type="term" value="P:maturation of SSU-rRNA from tricistronic rRNA transcript (SSU-rRNA, 5.8S rRNA, LSU-rRNA)"/>
    <property type="evidence" value="ECO:0007669"/>
    <property type="project" value="EnsemblFungi"/>
</dbReference>
<dbReference type="Pfam" id="PF07717">
    <property type="entry name" value="OB_NTP_bind"/>
    <property type="match status" value="1"/>
</dbReference>
<evidence type="ECO:0000256" key="2">
    <source>
        <dbReference type="ARBA" id="ARBA00012552"/>
    </source>
</evidence>
<keyword evidence="6" id="KW-0067">ATP-binding</keyword>
<evidence type="ECO:0000313" key="11">
    <source>
        <dbReference type="EMBL" id="CDK24396.1"/>
    </source>
</evidence>
<dbReference type="FunFam" id="3.40.50.300:FF:000637">
    <property type="entry name" value="ATP-dependent RNA helicase DHX37/DHR1"/>
    <property type="match status" value="1"/>
</dbReference>
<dbReference type="InterPro" id="IPR014001">
    <property type="entry name" value="Helicase_ATP-bd"/>
</dbReference>
<feature type="domain" description="Helicase C-terminal" evidence="10">
    <location>
        <begin position="637"/>
        <end position="846"/>
    </location>
</feature>
<feature type="compositionally biased region" description="Basic and acidic residues" evidence="8">
    <location>
        <begin position="63"/>
        <end position="77"/>
    </location>
</feature>
<dbReference type="AlphaFoldDB" id="W6MFL2"/>
<dbReference type="PANTHER" id="PTHR18934:SF99">
    <property type="entry name" value="ATP-DEPENDENT RNA HELICASE DHX37-RELATED"/>
    <property type="match status" value="1"/>
</dbReference>
<dbReference type="InterPro" id="IPR007502">
    <property type="entry name" value="Helicase-assoc_dom"/>
</dbReference>
<dbReference type="InterPro" id="IPR001650">
    <property type="entry name" value="Helicase_C-like"/>
</dbReference>
<dbReference type="GO" id="GO:0032040">
    <property type="term" value="C:small-subunit processome"/>
    <property type="evidence" value="ECO:0007669"/>
    <property type="project" value="EnsemblFungi"/>
</dbReference>
<proteinExistence type="inferred from homology"/>
<dbReference type="GO" id="GO:0005524">
    <property type="term" value="F:ATP binding"/>
    <property type="evidence" value="ECO:0007669"/>
    <property type="project" value="UniProtKB-KW"/>
</dbReference>
<dbReference type="RefSeq" id="XP_022456413.1">
    <property type="nucleotide sequence ID" value="XM_022604890.1"/>
</dbReference>
<dbReference type="InterPro" id="IPR011709">
    <property type="entry name" value="DEAD-box_helicase_OB_fold"/>
</dbReference>
<evidence type="ECO:0000256" key="5">
    <source>
        <dbReference type="ARBA" id="ARBA00022806"/>
    </source>
</evidence>
<keyword evidence="5" id="KW-0347">Helicase</keyword>
<dbReference type="Pfam" id="PF04408">
    <property type="entry name" value="WHD_HA2"/>
    <property type="match status" value="1"/>
</dbReference>
<evidence type="ECO:0000256" key="1">
    <source>
        <dbReference type="ARBA" id="ARBA00008792"/>
    </source>
</evidence>
<keyword evidence="4" id="KW-0378">Hydrolase</keyword>
<reference evidence="11" key="2">
    <citation type="submission" date="2014-02" db="EMBL/GenBank/DDBJ databases">
        <title>Complete DNA sequence of /Kuraishia capsulata/ illustrates novel genomic features among budding yeasts (/Saccharomycotina/).</title>
        <authorList>
            <person name="Morales L."/>
            <person name="Noel B."/>
            <person name="Porcel B."/>
            <person name="Marcet-Houben M."/>
            <person name="Hullo M-F."/>
            <person name="Sacerdot C."/>
            <person name="Tekaia F."/>
            <person name="Leh-Louis V."/>
            <person name="Despons L."/>
            <person name="Khanna V."/>
            <person name="Aury J-M."/>
            <person name="Barbe V."/>
            <person name="Couloux A."/>
            <person name="Labadie K."/>
            <person name="Pelletier E."/>
            <person name="Souciet J-L."/>
            <person name="Boekhout T."/>
            <person name="Gabaldon T."/>
            <person name="Wincker P."/>
            <person name="Dujon B."/>
        </authorList>
    </citation>
    <scope>NUCLEOTIDE SEQUENCE</scope>
    <source>
        <strain evidence="11">CBS 1993</strain>
    </source>
</reference>
<feature type="compositionally biased region" description="Acidic residues" evidence="8">
    <location>
        <begin position="688"/>
        <end position="708"/>
    </location>
</feature>
<feature type="domain" description="Helicase ATP-binding" evidence="9">
    <location>
        <begin position="413"/>
        <end position="586"/>
    </location>
</feature>
<dbReference type="Gene3D" id="1.20.120.1080">
    <property type="match status" value="1"/>
</dbReference>
<name>W6MFL2_9ASCO</name>
<dbReference type="Pfam" id="PF00271">
    <property type="entry name" value="Helicase_C"/>
    <property type="match status" value="1"/>
</dbReference>
<dbReference type="EC" id="3.6.4.13" evidence="2"/>
<dbReference type="InterPro" id="IPR011545">
    <property type="entry name" value="DEAD/DEAH_box_helicase_dom"/>
</dbReference>
<dbReference type="PROSITE" id="PS51194">
    <property type="entry name" value="HELICASE_CTER"/>
    <property type="match status" value="1"/>
</dbReference>
<dbReference type="GO" id="GO:0003723">
    <property type="term" value="F:RNA binding"/>
    <property type="evidence" value="ECO:0007669"/>
    <property type="project" value="TreeGrafter"/>
</dbReference>
<dbReference type="InterPro" id="IPR048333">
    <property type="entry name" value="HA2_WH"/>
</dbReference>
<organism evidence="11 12">
    <name type="scientific">Kuraishia capsulata CBS 1993</name>
    <dbReference type="NCBI Taxonomy" id="1382522"/>
    <lineage>
        <taxon>Eukaryota</taxon>
        <taxon>Fungi</taxon>
        <taxon>Dikarya</taxon>
        <taxon>Ascomycota</taxon>
        <taxon>Saccharomycotina</taxon>
        <taxon>Pichiomycetes</taxon>
        <taxon>Pichiales</taxon>
        <taxon>Pichiaceae</taxon>
        <taxon>Kuraishia</taxon>
    </lineage>
</organism>